<evidence type="ECO:0000256" key="12">
    <source>
        <dbReference type="ARBA" id="ARBA00032932"/>
    </source>
</evidence>
<feature type="transmembrane region" description="Helical" evidence="14">
    <location>
        <begin position="120"/>
        <end position="136"/>
    </location>
</feature>
<evidence type="ECO:0000256" key="7">
    <source>
        <dbReference type="ARBA" id="ARBA00022801"/>
    </source>
</evidence>
<reference evidence="15 16" key="1">
    <citation type="submission" date="2019-01" db="EMBL/GenBank/DDBJ databases">
        <title>Complete genome of a denitifying bacterium Halomons sp. BC-M4-5.</title>
        <authorList>
            <person name="Wang L."/>
            <person name="Shao Z."/>
        </authorList>
    </citation>
    <scope>NUCLEOTIDE SEQUENCE [LARGE SCALE GENOMIC DNA]</scope>
    <source>
        <strain evidence="15 16">BC-M4-5</strain>
    </source>
</reference>
<dbReference type="EC" id="3.6.1.27" evidence="3 14"/>
<proteinExistence type="inferred from homology"/>
<evidence type="ECO:0000256" key="4">
    <source>
        <dbReference type="ARBA" id="ARBA00021581"/>
    </source>
</evidence>
<comment type="catalytic activity">
    <reaction evidence="13 14">
        <text>di-trans,octa-cis-undecaprenyl diphosphate + H2O = di-trans,octa-cis-undecaprenyl phosphate + phosphate + H(+)</text>
        <dbReference type="Rhea" id="RHEA:28094"/>
        <dbReference type="ChEBI" id="CHEBI:15377"/>
        <dbReference type="ChEBI" id="CHEBI:15378"/>
        <dbReference type="ChEBI" id="CHEBI:43474"/>
        <dbReference type="ChEBI" id="CHEBI:58405"/>
        <dbReference type="ChEBI" id="CHEBI:60392"/>
        <dbReference type="EC" id="3.6.1.27"/>
    </reaction>
</comment>
<evidence type="ECO:0000256" key="2">
    <source>
        <dbReference type="ARBA" id="ARBA00010621"/>
    </source>
</evidence>
<evidence type="ECO:0000256" key="6">
    <source>
        <dbReference type="ARBA" id="ARBA00022692"/>
    </source>
</evidence>
<comment type="similarity">
    <text evidence="2 14">Belongs to the UppP family.</text>
</comment>
<comment type="subcellular location">
    <subcellularLocation>
        <location evidence="1 14">Cell membrane</location>
        <topology evidence="1 14">Multi-pass membrane protein</topology>
    </subcellularLocation>
</comment>
<dbReference type="EMBL" id="CP035042">
    <property type="protein sequence ID" value="QHC51931.1"/>
    <property type="molecule type" value="Genomic_DNA"/>
</dbReference>
<dbReference type="PANTHER" id="PTHR30622:SF4">
    <property type="entry name" value="UNDECAPRENYL-DIPHOSPHATASE"/>
    <property type="match status" value="1"/>
</dbReference>
<dbReference type="GO" id="GO:0071555">
    <property type="term" value="P:cell wall organization"/>
    <property type="evidence" value="ECO:0007669"/>
    <property type="project" value="UniProtKB-KW"/>
</dbReference>
<keyword evidence="14" id="KW-0133">Cell shape</keyword>
<evidence type="ECO:0000256" key="1">
    <source>
        <dbReference type="ARBA" id="ARBA00004651"/>
    </source>
</evidence>
<sequence>MDWLQVVVLSVVQGLTEFLPISSSAHLILVPVLTGWTDQGLVFDVAMHLGSLLAVVFYFRHDLRRMSVSWVISLRGGTTGQDGIDRDARLAWWVLLATIPVCAVGFAFHDVIEVSMRSPILIGVSLIGFGLLLGYADWHKSEGRSEYQLTFRDAMLIGLAQVLALIPGTSRSGITITAALLLGMSREGAARFSFLLSIPVTALAAGLEIVGLVQMPRDIDWSAMAAGVVLSGVSAYLCIHYFIAFIKRIGMQPFVVYRIVLGLWLLWIFW</sequence>
<keyword evidence="14" id="KW-0961">Cell wall biogenesis/degradation</keyword>
<comment type="miscellaneous">
    <text evidence="14">Bacitracin is thought to be involved in the inhibition of peptidoglycan synthesis by sequestering undecaprenyl diphosphate, thereby reducing the pool of lipid carrier available.</text>
</comment>
<keyword evidence="5 14" id="KW-1003">Cell membrane</keyword>
<dbReference type="NCBIfam" id="NF001393">
    <property type="entry name" value="PRK00281.2-4"/>
    <property type="match status" value="1"/>
</dbReference>
<feature type="transmembrane region" description="Helical" evidence="14">
    <location>
        <begin position="194"/>
        <end position="215"/>
    </location>
</feature>
<gene>
    <name evidence="14" type="primary">uppP</name>
    <name evidence="15" type="ORF">EKK97_23210</name>
</gene>
<keyword evidence="9 14" id="KW-0472">Membrane</keyword>
<evidence type="ECO:0000256" key="3">
    <source>
        <dbReference type="ARBA" id="ARBA00012374"/>
    </source>
</evidence>
<dbReference type="NCBIfam" id="TIGR00753">
    <property type="entry name" value="undec_PP_bacA"/>
    <property type="match status" value="1"/>
</dbReference>
<protein>
    <recommendedName>
        <fullName evidence="4 14">Undecaprenyl-diphosphatase</fullName>
        <ecNumber evidence="3 14">3.6.1.27</ecNumber>
    </recommendedName>
    <alternativeName>
        <fullName evidence="12 14">Bacitracin resistance protein</fullName>
    </alternativeName>
    <alternativeName>
        <fullName evidence="11 14">Undecaprenyl pyrophosphate phosphatase</fullName>
    </alternativeName>
</protein>
<keyword evidence="8 14" id="KW-1133">Transmembrane helix</keyword>
<keyword evidence="6 14" id="KW-0812">Transmembrane</keyword>
<dbReference type="PANTHER" id="PTHR30622">
    <property type="entry name" value="UNDECAPRENYL-DIPHOSPHATASE"/>
    <property type="match status" value="1"/>
</dbReference>
<keyword evidence="10 14" id="KW-0046">Antibiotic resistance</keyword>
<evidence type="ECO:0000256" key="13">
    <source>
        <dbReference type="ARBA" id="ARBA00047594"/>
    </source>
</evidence>
<dbReference type="HAMAP" id="MF_01006">
    <property type="entry name" value="Undec_diphosphatase"/>
    <property type="match status" value="1"/>
</dbReference>
<dbReference type="GO" id="GO:0009252">
    <property type="term" value="P:peptidoglycan biosynthetic process"/>
    <property type="evidence" value="ECO:0007669"/>
    <property type="project" value="UniProtKB-KW"/>
</dbReference>
<feature type="transmembrane region" description="Helical" evidence="14">
    <location>
        <begin position="250"/>
        <end position="269"/>
    </location>
</feature>
<dbReference type="GO" id="GO:0050380">
    <property type="term" value="F:undecaprenyl-diphosphatase activity"/>
    <property type="evidence" value="ECO:0007669"/>
    <property type="project" value="UniProtKB-UniRule"/>
</dbReference>
<accession>A0A6I6SRE1</accession>
<dbReference type="InterPro" id="IPR003824">
    <property type="entry name" value="UppP"/>
</dbReference>
<dbReference type="Proteomes" id="UP000464013">
    <property type="component" value="Chromosome"/>
</dbReference>
<evidence type="ECO:0000256" key="5">
    <source>
        <dbReference type="ARBA" id="ARBA00022475"/>
    </source>
</evidence>
<keyword evidence="16" id="KW-1185">Reference proteome</keyword>
<dbReference type="GO" id="GO:0046677">
    <property type="term" value="P:response to antibiotic"/>
    <property type="evidence" value="ECO:0007669"/>
    <property type="project" value="UniProtKB-UniRule"/>
</dbReference>
<evidence type="ECO:0000256" key="9">
    <source>
        <dbReference type="ARBA" id="ARBA00023136"/>
    </source>
</evidence>
<feature type="transmembrane region" description="Helical" evidence="14">
    <location>
        <begin position="221"/>
        <end position="243"/>
    </location>
</feature>
<evidence type="ECO:0000313" key="16">
    <source>
        <dbReference type="Proteomes" id="UP000464013"/>
    </source>
</evidence>
<dbReference type="GO" id="GO:0008360">
    <property type="term" value="P:regulation of cell shape"/>
    <property type="evidence" value="ECO:0007669"/>
    <property type="project" value="UniProtKB-KW"/>
</dbReference>
<dbReference type="RefSeq" id="WP_159555583.1">
    <property type="nucleotide sequence ID" value="NZ_CP035042.1"/>
</dbReference>
<name>A0A6I6SRE1_9GAMM</name>
<dbReference type="OrthoDB" id="9808289at2"/>
<evidence type="ECO:0000313" key="15">
    <source>
        <dbReference type="EMBL" id="QHC51931.1"/>
    </source>
</evidence>
<keyword evidence="14" id="KW-0573">Peptidoglycan synthesis</keyword>
<organism evidence="15 16">
    <name type="scientific">Billgrantia tianxiuensis</name>
    <dbReference type="NCBI Taxonomy" id="2497861"/>
    <lineage>
        <taxon>Bacteria</taxon>
        <taxon>Pseudomonadati</taxon>
        <taxon>Pseudomonadota</taxon>
        <taxon>Gammaproteobacteria</taxon>
        <taxon>Oceanospirillales</taxon>
        <taxon>Halomonadaceae</taxon>
        <taxon>Billgrantia</taxon>
    </lineage>
</organism>
<keyword evidence="7 14" id="KW-0378">Hydrolase</keyword>
<feature type="transmembrane region" description="Helical" evidence="14">
    <location>
        <begin position="90"/>
        <end position="108"/>
    </location>
</feature>
<dbReference type="AlphaFoldDB" id="A0A6I6SRE1"/>
<comment type="function">
    <text evidence="14">Catalyzes the dephosphorylation of undecaprenyl diphosphate (UPP). Confers resistance to bacitracin.</text>
</comment>
<dbReference type="GO" id="GO:0005886">
    <property type="term" value="C:plasma membrane"/>
    <property type="evidence" value="ECO:0007669"/>
    <property type="project" value="UniProtKB-SubCell"/>
</dbReference>
<dbReference type="Pfam" id="PF02673">
    <property type="entry name" value="BacA"/>
    <property type="match status" value="1"/>
</dbReference>
<dbReference type="KEGG" id="htx:EKK97_23210"/>
<evidence type="ECO:0000256" key="11">
    <source>
        <dbReference type="ARBA" id="ARBA00032707"/>
    </source>
</evidence>
<feature type="transmembrane region" description="Helical" evidence="14">
    <location>
        <begin position="41"/>
        <end position="59"/>
    </location>
</feature>
<evidence type="ECO:0000256" key="8">
    <source>
        <dbReference type="ARBA" id="ARBA00022989"/>
    </source>
</evidence>
<evidence type="ECO:0000256" key="14">
    <source>
        <dbReference type="HAMAP-Rule" id="MF_01006"/>
    </source>
</evidence>
<evidence type="ECO:0000256" key="10">
    <source>
        <dbReference type="ARBA" id="ARBA00023251"/>
    </source>
</evidence>